<keyword evidence="8" id="KW-1185">Reference proteome</keyword>
<evidence type="ECO:0000256" key="2">
    <source>
        <dbReference type="ARBA" id="ARBA00022525"/>
    </source>
</evidence>
<organism evidence="7 8">
    <name type="scientific">Salvator merianae</name>
    <name type="common">Argentine black and white tegu</name>
    <name type="synonym">Tupinambis merianae</name>
    <dbReference type="NCBI Taxonomy" id="96440"/>
    <lineage>
        <taxon>Eukaryota</taxon>
        <taxon>Metazoa</taxon>
        <taxon>Chordata</taxon>
        <taxon>Craniata</taxon>
        <taxon>Vertebrata</taxon>
        <taxon>Euteleostomi</taxon>
        <taxon>Lepidosauria</taxon>
        <taxon>Squamata</taxon>
        <taxon>Bifurcata</taxon>
        <taxon>Unidentata</taxon>
        <taxon>Episquamata</taxon>
        <taxon>Laterata</taxon>
        <taxon>Teiioidea</taxon>
        <taxon>Teiidae</taxon>
        <taxon>Salvator</taxon>
    </lineage>
</organism>
<dbReference type="InterPro" id="IPR051663">
    <property type="entry name" value="CLec_Tetranectin-domain"/>
</dbReference>
<dbReference type="AlphaFoldDB" id="A0A8D0BHC4"/>
<dbReference type="GO" id="GO:0008083">
    <property type="term" value="F:growth factor activity"/>
    <property type="evidence" value="ECO:0007669"/>
    <property type="project" value="TreeGrafter"/>
</dbReference>
<dbReference type="GO" id="GO:0005615">
    <property type="term" value="C:extracellular space"/>
    <property type="evidence" value="ECO:0007669"/>
    <property type="project" value="TreeGrafter"/>
</dbReference>
<dbReference type="PROSITE" id="PS00615">
    <property type="entry name" value="C_TYPE_LECTIN_1"/>
    <property type="match status" value="1"/>
</dbReference>
<dbReference type="InterPro" id="IPR001304">
    <property type="entry name" value="C-type_lectin-like"/>
</dbReference>
<evidence type="ECO:0000313" key="8">
    <source>
        <dbReference type="Proteomes" id="UP000694421"/>
    </source>
</evidence>
<dbReference type="InterPro" id="IPR018378">
    <property type="entry name" value="C-type_lectin_CS"/>
</dbReference>
<keyword evidence="5" id="KW-1015">Disulfide bond</keyword>
<dbReference type="PANTHER" id="PTHR22799:SF1">
    <property type="entry name" value="C-TYPE LECTIN DOMAIN FAMILY 11 MEMBER A"/>
    <property type="match status" value="1"/>
</dbReference>
<dbReference type="GO" id="GO:0001503">
    <property type="term" value="P:ossification"/>
    <property type="evidence" value="ECO:0007669"/>
    <property type="project" value="TreeGrafter"/>
</dbReference>
<reference evidence="7" key="2">
    <citation type="submission" date="2025-09" db="UniProtKB">
        <authorList>
            <consortium name="Ensembl"/>
        </authorList>
    </citation>
    <scope>IDENTIFICATION</scope>
</reference>
<dbReference type="PROSITE" id="PS50041">
    <property type="entry name" value="C_TYPE_LECTIN_2"/>
    <property type="match status" value="1"/>
</dbReference>
<evidence type="ECO:0000259" key="6">
    <source>
        <dbReference type="PROSITE" id="PS50041"/>
    </source>
</evidence>
<dbReference type="GO" id="GO:0030246">
    <property type="term" value="F:carbohydrate binding"/>
    <property type="evidence" value="ECO:0007669"/>
    <property type="project" value="UniProtKB-KW"/>
</dbReference>
<evidence type="ECO:0000256" key="3">
    <source>
        <dbReference type="ARBA" id="ARBA00022729"/>
    </source>
</evidence>
<dbReference type="SMART" id="SM00034">
    <property type="entry name" value="CLECT"/>
    <property type="match status" value="1"/>
</dbReference>
<keyword evidence="3" id="KW-0732">Signal</keyword>
<dbReference type="Proteomes" id="UP000694421">
    <property type="component" value="Unplaced"/>
</dbReference>
<dbReference type="GeneTree" id="ENSGT00940000156653"/>
<proteinExistence type="predicted"/>
<evidence type="ECO:0000256" key="4">
    <source>
        <dbReference type="ARBA" id="ARBA00022734"/>
    </source>
</evidence>
<dbReference type="SUPFAM" id="SSF56436">
    <property type="entry name" value="C-type lectin-like"/>
    <property type="match status" value="1"/>
</dbReference>
<dbReference type="InterPro" id="IPR016186">
    <property type="entry name" value="C-type_lectin-like/link_sf"/>
</dbReference>
<name>A0A8D0BHC4_SALMN</name>
<sequence>MTFATRETWRLYIFPRTGNSNIHTHILFLHLRGWLGATLSVPHQPNSTGSSTCHGSPESMHRPNLPKIVLTDTKLFATNGMTADFDNMINKCTEVYGRIATPTNWKENDAIMSFAKQHNAYVYLGIIEGHVPGEFHFINGTTLNYTNWYVNEPSGKGTEKCVEMYTDGTWNDKACNHYRLTVCEF</sequence>
<comment type="subcellular location">
    <subcellularLocation>
        <location evidence="1">Secreted</location>
    </subcellularLocation>
</comment>
<evidence type="ECO:0000256" key="5">
    <source>
        <dbReference type="ARBA" id="ARBA00023157"/>
    </source>
</evidence>
<dbReference type="Ensembl" id="ENSSMRT00000012694.1">
    <property type="protein sequence ID" value="ENSSMRP00000010890.1"/>
    <property type="gene ID" value="ENSSMRG00000008610.1"/>
</dbReference>
<accession>A0A8D0BHC4</accession>
<keyword evidence="4" id="KW-0430">Lectin</keyword>
<dbReference type="PANTHER" id="PTHR22799">
    <property type="entry name" value="TETRANECTIN-RELATED"/>
    <property type="match status" value="1"/>
</dbReference>
<dbReference type="Pfam" id="PF00059">
    <property type="entry name" value="Lectin_C"/>
    <property type="match status" value="1"/>
</dbReference>
<feature type="domain" description="C-type lectin" evidence="6">
    <location>
        <begin position="92"/>
        <end position="184"/>
    </location>
</feature>
<protein>
    <recommendedName>
        <fullName evidence="6">C-type lectin domain-containing protein</fullName>
    </recommendedName>
</protein>
<dbReference type="InterPro" id="IPR016187">
    <property type="entry name" value="CTDL_fold"/>
</dbReference>
<reference evidence="7" key="1">
    <citation type="submission" date="2025-08" db="UniProtKB">
        <authorList>
            <consortium name="Ensembl"/>
        </authorList>
    </citation>
    <scope>IDENTIFICATION</scope>
</reference>
<evidence type="ECO:0000256" key="1">
    <source>
        <dbReference type="ARBA" id="ARBA00004613"/>
    </source>
</evidence>
<keyword evidence="2" id="KW-0964">Secreted</keyword>
<dbReference type="Gene3D" id="3.10.100.10">
    <property type="entry name" value="Mannose-Binding Protein A, subunit A"/>
    <property type="match status" value="1"/>
</dbReference>
<evidence type="ECO:0000313" key="7">
    <source>
        <dbReference type="Ensembl" id="ENSSMRP00000010890.1"/>
    </source>
</evidence>